<evidence type="ECO:0000313" key="5">
    <source>
        <dbReference type="Proteomes" id="UP000275078"/>
    </source>
</evidence>
<dbReference type="EMBL" id="ML119682">
    <property type="protein sequence ID" value="RPA81114.1"/>
    <property type="molecule type" value="Genomic_DNA"/>
</dbReference>
<dbReference type="InterPro" id="IPR016024">
    <property type="entry name" value="ARM-type_fold"/>
</dbReference>
<dbReference type="InterPro" id="IPR052616">
    <property type="entry name" value="SYO1-like"/>
</dbReference>
<evidence type="ECO:0000313" key="4">
    <source>
        <dbReference type="EMBL" id="RPA81114.1"/>
    </source>
</evidence>
<dbReference type="GO" id="GO:0051082">
    <property type="term" value="F:unfolded protein binding"/>
    <property type="evidence" value="ECO:0007669"/>
    <property type="project" value="TreeGrafter"/>
</dbReference>
<feature type="domain" description="SYO1-like TPR repeats" evidence="3">
    <location>
        <begin position="431"/>
        <end position="661"/>
    </location>
</feature>
<organism evidence="4 5">
    <name type="scientific">Ascobolus immersus RN42</name>
    <dbReference type="NCBI Taxonomy" id="1160509"/>
    <lineage>
        <taxon>Eukaryota</taxon>
        <taxon>Fungi</taxon>
        <taxon>Dikarya</taxon>
        <taxon>Ascomycota</taxon>
        <taxon>Pezizomycotina</taxon>
        <taxon>Pezizomycetes</taxon>
        <taxon>Pezizales</taxon>
        <taxon>Ascobolaceae</taxon>
        <taxon>Ascobolus</taxon>
    </lineage>
</organism>
<comment type="similarity">
    <text evidence="1">Belongs to the nuclear import and ribosome assembly adapter family.</text>
</comment>
<feature type="region of interest" description="Disordered" evidence="2">
    <location>
        <begin position="316"/>
        <end position="380"/>
    </location>
</feature>
<name>A0A3N4IHI9_ASCIM</name>
<dbReference type="PANTHER" id="PTHR13347">
    <property type="entry name" value="HEAT REPEAT-CONTAINING PROTEIN 3"/>
    <property type="match status" value="1"/>
</dbReference>
<evidence type="ECO:0000259" key="3">
    <source>
        <dbReference type="Pfam" id="PF25567"/>
    </source>
</evidence>
<sequence>MGKAKQKKKSLGAKVRNDPIKIDDPHLKKIHEEKVMPLIQKLKSINPTERSEALLACTHLVENDDCRKLLLKEYIIQTCLERLLNDDDFTVVVRAWGLLRNVAVGEGHDISLFLFRNDVLVPAKAAIQRLGTLLDGSQKRTKAEEALVWEYAENVAGLLWELAEISDEVNEVMCKENDVFLFLLHLMNPTSSAPVKTQETAAQALYTITVAQPGMPSEVGVRLLEIPTAPPILLRLLNDESVNVPLMARIAAAGIIHSTSSDDKSIATDPELLPRIMKLLEESCNQISSALRPSPEFTNGTKNADLALEVIGSIAMGAQDGEAPDEEDDGADGLGEEDDEMDDADDDKMSDDEEDETTEDVVEAQVHESDDEDLPDDLKNDMDMVVGSDYEDERPSITIPTVTENLFRQLIKDFPSAVFLIVSPTSTFAVSTQIRAITALANLAWTITSSLPKTNKLFKTWQTVSSSVWERIITPILASNTADVELADQISSLSWGIVKTGVTLSVSENQHRCFMALYQAAAGSVAAATPAKDSKEEETPTQLMVKAIGVLGGLAIGSNRIDVNKEIGVFLITLISNLPNSPTEPTLEALNVLMDIYADEDFDYDQPVFYGCGFLKHLEAGLPKVRQMVKKINRAHTPELRDRADEALENLTRFIQYKTKMQNKKKD</sequence>
<dbReference type="AlphaFoldDB" id="A0A3N4IHI9"/>
<dbReference type="OrthoDB" id="288703at2759"/>
<dbReference type="CDD" id="cd13394">
    <property type="entry name" value="Syo1_like"/>
    <property type="match status" value="1"/>
</dbReference>
<dbReference type="GO" id="GO:0042273">
    <property type="term" value="P:ribosomal large subunit biogenesis"/>
    <property type="evidence" value="ECO:0007669"/>
    <property type="project" value="TreeGrafter"/>
</dbReference>
<dbReference type="PANTHER" id="PTHR13347:SF1">
    <property type="entry name" value="HEAT REPEAT-CONTAINING PROTEIN 3"/>
    <property type="match status" value="1"/>
</dbReference>
<feature type="compositionally biased region" description="Acidic residues" evidence="2">
    <location>
        <begin position="322"/>
        <end position="362"/>
    </location>
</feature>
<reference evidence="4 5" key="1">
    <citation type="journal article" date="2018" name="Nat. Ecol. Evol.">
        <title>Pezizomycetes genomes reveal the molecular basis of ectomycorrhizal truffle lifestyle.</title>
        <authorList>
            <person name="Murat C."/>
            <person name="Payen T."/>
            <person name="Noel B."/>
            <person name="Kuo A."/>
            <person name="Morin E."/>
            <person name="Chen J."/>
            <person name="Kohler A."/>
            <person name="Krizsan K."/>
            <person name="Balestrini R."/>
            <person name="Da Silva C."/>
            <person name="Montanini B."/>
            <person name="Hainaut M."/>
            <person name="Levati E."/>
            <person name="Barry K.W."/>
            <person name="Belfiori B."/>
            <person name="Cichocki N."/>
            <person name="Clum A."/>
            <person name="Dockter R.B."/>
            <person name="Fauchery L."/>
            <person name="Guy J."/>
            <person name="Iotti M."/>
            <person name="Le Tacon F."/>
            <person name="Lindquist E.A."/>
            <person name="Lipzen A."/>
            <person name="Malagnac F."/>
            <person name="Mello A."/>
            <person name="Molinier V."/>
            <person name="Miyauchi S."/>
            <person name="Poulain J."/>
            <person name="Riccioni C."/>
            <person name="Rubini A."/>
            <person name="Sitrit Y."/>
            <person name="Splivallo R."/>
            <person name="Traeger S."/>
            <person name="Wang M."/>
            <person name="Zifcakova L."/>
            <person name="Wipf D."/>
            <person name="Zambonelli A."/>
            <person name="Paolocci F."/>
            <person name="Nowrousian M."/>
            <person name="Ottonello S."/>
            <person name="Baldrian P."/>
            <person name="Spatafora J.W."/>
            <person name="Henrissat B."/>
            <person name="Nagy L.G."/>
            <person name="Aury J.M."/>
            <person name="Wincker P."/>
            <person name="Grigoriev I.V."/>
            <person name="Bonfante P."/>
            <person name="Martin F.M."/>
        </authorList>
    </citation>
    <scope>NUCLEOTIDE SEQUENCE [LARGE SCALE GENOMIC DNA]</scope>
    <source>
        <strain evidence="4 5">RN42</strain>
    </source>
</reference>
<accession>A0A3N4IHI9</accession>
<dbReference type="SUPFAM" id="SSF48371">
    <property type="entry name" value="ARM repeat"/>
    <property type="match status" value="1"/>
</dbReference>
<dbReference type="InterPro" id="IPR011989">
    <property type="entry name" value="ARM-like"/>
</dbReference>
<keyword evidence="5" id="KW-1185">Reference proteome</keyword>
<evidence type="ECO:0000256" key="1">
    <source>
        <dbReference type="ARBA" id="ARBA00049983"/>
    </source>
</evidence>
<dbReference type="Proteomes" id="UP000275078">
    <property type="component" value="Unassembled WGS sequence"/>
</dbReference>
<dbReference type="STRING" id="1160509.A0A3N4IHI9"/>
<dbReference type="Pfam" id="PF25567">
    <property type="entry name" value="TPR_SYO1"/>
    <property type="match status" value="1"/>
</dbReference>
<dbReference type="Gene3D" id="1.25.10.10">
    <property type="entry name" value="Leucine-rich Repeat Variant"/>
    <property type="match status" value="1"/>
</dbReference>
<gene>
    <name evidence="4" type="ORF">BJ508DRAFT_414964</name>
</gene>
<dbReference type="InterPro" id="IPR057990">
    <property type="entry name" value="TPR_SYO1"/>
</dbReference>
<dbReference type="GO" id="GO:0006606">
    <property type="term" value="P:protein import into nucleus"/>
    <property type="evidence" value="ECO:0007669"/>
    <property type="project" value="TreeGrafter"/>
</dbReference>
<evidence type="ECO:0000256" key="2">
    <source>
        <dbReference type="SAM" id="MobiDB-lite"/>
    </source>
</evidence>
<protein>
    <submittedName>
        <fullName evidence="4">ARM repeat-containing protein</fullName>
    </submittedName>
</protein>
<proteinExistence type="inferred from homology"/>